<dbReference type="FunFam" id="3.30.160.60:FF:001330">
    <property type="entry name" value="Zinc finger protein ZIC 4"/>
    <property type="match status" value="1"/>
</dbReference>
<evidence type="ECO:0000256" key="4">
    <source>
        <dbReference type="ARBA" id="ARBA00022737"/>
    </source>
</evidence>
<evidence type="ECO:0000256" key="3">
    <source>
        <dbReference type="ARBA" id="ARBA00022723"/>
    </source>
</evidence>
<feature type="compositionally biased region" description="Acidic residues" evidence="10">
    <location>
        <begin position="460"/>
        <end position="469"/>
    </location>
</feature>
<accession>A0AAV7R2B2</accession>
<dbReference type="Pfam" id="PF00096">
    <property type="entry name" value="zf-C2H2"/>
    <property type="match status" value="3"/>
</dbReference>
<feature type="domain" description="C2H2-type" evidence="11">
    <location>
        <begin position="392"/>
        <end position="421"/>
    </location>
</feature>
<evidence type="ECO:0000256" key="10">
    <source>
        <dbReference type="SAM" id="MobiDB-lite"/>
    </source>
</evidence>
<feature type="domain" description="C2H2-type" evidence="11">
    <location>
        <begin position="334"/>
        <end position="361"/>
    </location>
</feature>
<dbReference type="PANTHER" id="PTHR45718:SF8">
    <property type="entry name" value="GLIS FAMILY ZINC FINGER 2"/>
    <property type="match status" value="1"/>
</dbReference>
<keyword evidence="6" id="KW-0862">Zinc</keyword>
<dbReference type="GO" id="GO:0005634">
    <property type="term" value="C:nucleus"/>
    <property type="evidence" value="ECO:0007669"/>
    <property type="project" value="UniProtKB-SubCell"/>
</dbReference>
<evidence type="ECO:0000259" key="11">
    <source>
        <dbReference type="PROSITE" id="PS50157"/>
    </source>
</evidence>
<keyword evidence="8" id="KW-0539">Nucleus</keyword>
<dbReference type="FunFam" id="3.30.160.60:FF:000125">
    <property type="entry name" value="Putative zinc finger protein 143"/>
    <property type="match status" value="1"/>
</dbReference>
<dbReference type="GO" id="GO:0014029">
    <property type="term" value="P:neural crest formation"/>
    <property type="evidence" value="ECO:0007669"/>
    <property type="project" value="UniProtKB-ARBA"/>
</dbReference>
<organism evidence="12 13">
    <name type="scientific">Pleurodeles waltl</name>
    <name type="common">Iberian ribbed newt</name>
    <dbReference type="NCBI Taxonomy" id="8319"/>
    <lineage>
        <taxon>Eukaryota</taxon>
        <taxon>Metazoa</taxon>
        <taxon>Chordata</taxon>
        <taxon>Craniata</taxon>
        <taxon>Vertebrata</taxon>
        <taxon>Euteleostomi</taxon>
        <taxon>Amphibia</taxon>
        <taxon>Batrachia</taxon>
        <taxon>Caudata</taxon>
        <taxon>Salamandroidea</taxon>
        <taxon>Salamandridae</taxon>
        <taxon>Pleurodelinae</taxon>
        <taxon>Pleurodeles</taxon>
    </lineage>
</organism>
<dbReference type="Pfam" id="PF18366">
    <property type="entry name" value="zf_ZIC"/>
    <property type="match status" value="1"/>
</dbReference>
<keyword evidence="7" id="KW-0238">DNA-binding</keyword>
<feature type="compositionally biased region" description="Basic and acidic residues" evidence="10">
    <location>
        <begin position="17"/>
        <end position="36"/>
    </location>
</feature>
<comment type="caution">
    <text evidence="12">The sequence shown here is derived from an EMBL/GenBank/DDBJ whole genome shotgun (WGS) entry which is preliminary data.</text>
</comment>
<feature type="region of interest" description="Disordered" evidence="10">
    <location>
        <begin position="443"/>
        <end position="469"/>
    </location>
</feature>
<dbReference type="PANTHER" id="PTHR45718">
    <property type="entry name" value="TRANSCRIPTIONAL ACTIVATOR CUBITUS INTERRUPTUS"/>
    <property type="match status" value="1"/>
</dbReference>
<dbReference type="EMBL" id="JANPWB010000010">
    <property type="protein sequence ID" value="KAJ1145369.1"/>
    <property type="molecule type" value="Genomic_DNA"/>
</dbReference>
<dbReference type="InterPro" id="IPR013087">
    <property type="entry name" value="Znf_C2H2_type"/>
</dbReference>
<feature type="domain" description="C2H2-type" evidence="11">
    <location>
        <begin position="422"/>
        <end position="449"/>
    </location>
</feature>
<dbReference type="InterPro" id="IPR043359">
    <property type="entry name" value="GLI-like"/>
</dbReference>
<keyword evidence="3" id="KW-0479">Metal-binding</keyword>
<evidence type="ECO:0000256" key="2">
    <source>
        <dbReference type="ARBA" id="ARBA00010831"/>
    </source>
</evidence>
<dbReference type="Pfam" id="PF23561">
    <property type="entry name" value="zf-C2H2_15"/>
    <property type="match status" value="1"/>
</dbReference>
<dbReference type="Proteomes" id="UP001066276">
    <property type="component" value="Chromosome 6"/>
</dbReference>
<evidence type="ECO:0000256" key="9">
    <source>
        <dbReference type="PROSITE-ProRule" id="PRU00042"/>
    </source>
</evidence>
<feature type="region of interest" description="Disordered" evidence="10">
    <location>
        <begin position="165"/>
        <end position="186"/>
    </location>
</feature>
<protein>
    <recommendedName>
        <fullName evidence="11">C2H2-type domain-containing protein</fullName>
    </recommendedName>
</protein>
<dbReference type="SUPFAM" id="SSF57667">
    <property type="entry name" value="beta-beta-alpha zinc fingers"/>
    <property type="match status" value="2"/>
</dbReference>
<proteinExistence type="inferred from homology"/>
<dbReference type="InterPro" id="IPR056436">
    <property type="entry name" value="Znf-C2H2_ZIC1-5/GLI1-3-like"/>
</dbReference>
<sequence>MSARSSDEMPDALIDVVVKKEPEEESSSKFEQRAAQETEENYESQKFPVITSVFSLGVEEDCRLPVKEKPVSKTNCSELRATIKSEKSDDDDKCTEELRLQPPKIFHKKKKKQVFHALDLSLRSKHWDSGTACHTVSEKDAKSTSSSLEGNQMCAKYVKHYSQSSTNDMSCKSPLEEKSNDKSGKSINGPFAIWKNNSAHFRDQMHNYGYFYGDSTQLLHPMFYQRNHTEEQLYICCECGESFSSKSTHITCPTPHSEKSVATNEVYHDHGSPFYYMREPMKQRLICRWIEPEQPVSSNRTCRNSFSSLEELVTHVIEEHIRGPDAASFVCFWNECVRNGKPFKARYKLVNHIRVHTGEKPFHCLFPGCRKVFARQENLKIHKRTHTGEKPFKCDFTDCGRQFANSSDRKKHMHVHTLSKPYVCKMCDKCYTHPSSLRKHMLSHSLSPDRCPRSLHTDRDEETSTPEPE</sequence>
<evidence type="ECO:0000256" key="6">
    <source>
        <dbReference type="ARBA" id="ARBA00022833"/>
    </source>
</evidence>
<evidence type="ECO:0000256" key="7">
    <source>
        <dbReference type="ARBA" id="ARBA00023125"/>
    </source>
</evidence>
<evidence type="ECO:0000256" key="1">
    <source>
        <dbReference type="ARBA" id="ARBA00004123"/>
    </source>
</evidence>
<dbReference type="AlphaFoldDB" id="A0AAV7R2B2"/>
<feature type="compositionally biased region" description="Basic and acidic residues" evidence="10">
    <location>
        <begin position="174"/>
        <end position="184"/>
    </location>
</feature>
<dbReference type="PROSITE" id="PS00028">
    <property type="entry name" value="ZINC_FINGER_C2H2_1"/>
    <property type="match status" value="3"/>
</dbReference>
<keyword evidence="4" id="KW-0677">Repeat</keyword>
<feature type="domain" description="C2H2-type" evidence="11">
    <location>
        <begin position="362"/>
        <end position="391"/>
    </location>
</feature>
<dbReference type="InterPro" id="IPR036236">
    <property type="entry name" value="Znf_C2H2_sf"/>
</dbReference>
<evidence type="ECO:0000313" key="12">
    <source>
        <dbReference type="EMBL" id="KAJ1145369.1"/>
    </source>
</evidence>
<dbReference type="InterPro" id="IPR041643">
    <property type="entry name" value="Znf_ZIC"/>
</dbReference>
<dbReference type="PROSITE" id="PS50157">
    <property type="entry name" value="ZINC_FINGER_C2H2_2"/>
    <property type="match status" value="4"/>
</dbReference>
<reference evidence="12" key="1">
    <citation type="journal article" date="2022" name="bioRxiv">
        <title>Sequencing and chromosome-scale assembly of the giantPleurodeles waltlgenome.</title>
        <authorList>
            <person name="Brown T."/>
            <person name="Elewa A."/>
            <person name="Iarovenko S."/>
            <person name="Subramanian E."/>
            <person name="Araus A.J."/>
            <person name="Petzold A."/>
            <person name="Susuki M."/>
            <person name="Suzuki K.-i.T."/>
            <person name="Hayashi T."/>
            <person name="Toyoda A."/>
            <person name="Oliveira C."/>
            <person name="Osipova E."/>
            <person name="Leigh N.D."/>
            <person name="Simon A."/>
            <person name="Yun M.H."/>
        </authorList>
    </citation>
    <scope>NUCLEOTIDE SEQUENCE</scope>
    <source>
        <strain evidence="12">20211129_DDA</strain>
        <tissue evidence="12">Liver</tissue>
    </source>
</reference>
<gene>
    <name evidence="12" type="ORF">NDU88_011658</name>
</gene>
<dbReference type="Gene3D" id="3.30.160.60">
    <property type="entry name" value="Classic Zinc Finger"/>
    <property type="match status" value="4"/>
</dbReference>
<dbReference type="GO" id="GO:0000978">
    <property type="term" value="F:RNA polymerase II cis-regulatory region sequence-specific DNA binding"/>
    <property type="evidence" value="ECO:0007669"/>
    <property type="project" value="TreeGrafter"/>
</dbReference>
<name>A0AAV7R2B2_PLEWA</name>
<evidence type="ECO:0000256" key="5">
    <source>
        <dbReference type="ARBA" id="ARBA00022771"/>
    </source>
</evidence>
<dbReference type="FunFam" id="3.30.160.60:FF:000035">
    <property type="entry name" value="Zinc finger protein ZIC 1"/>
    <property type="match status" value="1"/>
</dbReference>
<dbReference type="SMART" id="SM00355">
    <property type="entry name" value="ZnF_C2H2"/>
    <property type="match status" value="5"/>
</dbReference>
<evidence type="ECO:0000256" key="8">
    <source>
        <dbReference type="ARBA" id="ARBA00023242"/>
    </source>
</evidence>
<dbReference type="GO" id="GO:0000981">
    <property type="term" value="F:DNA-binding transcription factor activity, RNA polymerase II-specific"/>
    <property type="evidence" value="ECO:0007669"/>
    <property type="project" value="TreeGrafter"/>
</dbReference>
<keyword evidence="13" id="KW-1185">Reference proteome</keyword>
<keyword evidence="5 9" id="KW-0863">Zinc-finger</keyword>
<evidence type="ECO:0000313" key="13">
    <source>
        <dbReference type="Proteomes" id="UP001066276"/>
    </source>
</evidence>
<dbReference type="GO" id="GO:0008270">
    <property type="term" value="F:zinc ion binding"/>
    <property type="evidence" value="ECO:0007669"/>
    <property type="project" value="UniProtKB-KW"/>
</dbReference>
<comment type="similarity">
    <text evidence="2">Belongs to the GLI C2H2-type zinc-finger protein family.</text>
</comment>
<comment type="subcellular location">
    <subcellularLocation>
        <location evidence="1">Nucleus</location>
    </subcellularLocation>
</comment>
<feature type="region of interest" description="Disordered" evidence="10">
    <location>
        <begin position="1"/>
        <end position="42"/>
    </location>
</feature>
<dbReference type="FunFam" id="3.30.160.60:FF:000065">
    <property type="entry name" value="B-cell CLL/lymphoma 6, member B"/>
    <property type="match status" value="1"/>
</dbReference>
<feature type="compositionally biased region" description="Basic and acidic residues" evidence="10">
    <location>
        <begin position="450"/>
        <end position="459"/>
    </location>
</feature>